<comment type="caution">
    <text evidence="3">The sequence shown here is derived from an EMBL/GenBank/DDBJ whole genome shotgun (WGS) entry which is preliminary data.</text>
</comment>
<accession>A0A316I239</accession>
<proteinExistence type="predicted"/>
<dbReference type="InterPro" id="IPR029063">
    <property type="entry name" value="SAM-dependent_MTases_sf"/>
</dbReference>
<evidence type="ECO:0000313" key="3">
    <source>
        <dbReference type="EMBL" id="PWK84465.1"/>
    </source>
</evidence>
<reference evidence="3 4" key="1">
    <citation type="submission" date="2018-05" db="EMBL/GenBank/DDBJ databases">
        <title>Genomic Encyclopedia of Type Strains, Phase IV (KMG-IV): sequencing the most valuable type-strain genomes for metagenomic binning, comparative biology and taxonomic classification.</title>
        <authorList>
            <person name="Goeker M."/>
        </authorList>
    </citation>
    <scope>NUCLEOTIDE SEQUENCE [LARGE SCALE GENOMIC DNA]</scope>
    <source>
        <strain evidence="3 4">DSM 45480</strain>
    </source>
</reference>
<dbReference type="AlphaFoldDB" id="A0A316I239"/>
<sequence length="129" mass="14189">MDAAVAGTAIGRMVIAAVDQYDEHPLVRDGLAARMLPAAGRLAVAVARWRPVRNALVRATEKRIPGLWASILCRKRYIDDRLASSTARTVVVLGAGFDTRGCRLGGRRVFEVDLARNVDLKRDRLRDHG</sequence>
<keyword evidence="1 3" id="KW-0489">Methyltransferase</keyword>
<evidence type="ECO:0000256" key="1">
    <source>
        <dbReference type="ARBA" id="ARBA00022603"/>
    </source>
</evidence>
<evidence type="ECO:0000256" key="2">
    <source>
        <dbReference type="ARBA" id="ARBA00022679"/>
    </source>
</evidence>
<gene>
    <name evidence="3" type="ORF">C8D88_10880</name>
</gene>
<dbReference type="SUPFAM" id="SSF53335">
    <property type="entry name" value="S-adenosyl-L-methionine-dependent methyltransferases"/>
    <property type="match status" value="1"/>
</dbReference>
<dbReference type="PANTHER" id="PTHR43619:SF2">
    <property type="entry name" value="S-ADENOSYL-L-METHIONINE-DEPENDENT METHYLTRANSFERASES SUPERFAMILY PROTEIN"/>
    <property type="match status" value="1"/>
</dbReference>
<protein>
    <submittedName>
        <fullName evidence="3">Methyltransferase (TIGR00027 family)</fullName>
    </submittedName>
</protein>
<keyword evidence="2 3" id="KW-0808">Transferase</keyword>
<organism evidence="3 4">
    <name type="scientific">Lentzea atacamensis</name>
    <dbReference type="NCBI Taxonomy" id="531938"/>
    <lineage>
        <taxon>Bacteria</taxon>
        <taxon>Bacillati</taxon>
        <taxon>Actinomycetota</taxon>
        <taxon>Actinomycetes</taxon>
        <taxon>Pseudonocardiales</taxon>
        <taxon>Pseudonocardiaceae</taxon>
        <taxon>Lentzea</taxon>
    </lineage>
</organism>
<dbReference type="PANTHER" id="PTHR43619">
    <property type="entry name" value="S-ADENOSYL-L-METHIONINE-DEPENDENT METHYLTRANSFERASE YKTD-RELATED"/>
    <property type="match status" value="1"/>
</dbReference>
<dbReference type="Pfam" id="PF04072">
    <property type="entry name" value="LCM"/>
    <property type="match status" value="1"/>
</dbReference>
<name>A0A316I239_9PSEU</name>
<dbReference type="GO" id="GO:0008168">
    <property type="term" value="F:methyltransferase activity"/>
    <property type="evidence" value="ECO:0007669"/>
    <property type="project" value="UniProtKB-KW"/>
</dbReference>
<dbReference type="Gene3D" id="3.40.50.150">
    <property type="entry name" value="Vaccinia Virus protein VP39"/>
    <property type="match status" value="1"/>
</dbReference>
<dbReference type="GO" id="GO:0032259">
    <property type="term" value="P:methylation"/>
    <property type="evidence" value="ECO:0007669"/>
    <property type="project" value="UniProtKB-KW"/>
</dbReference>
<dbReference type="Proteomes" id="UP000246005">
    <property type="component" value="Unassembled WGS sequence"/>
</dbReference>
<dbReference type="InterPro" id="IPR007213">
    <property type="entry name" value="Ppm1/Ppm2/Tcmp"/>
</dbReference>
<evidence type="ECO:0000313" key="4">
    <source>
        <dbReference type="Proteomes" id="UP000246005"/>
    </source>
</evidence>
<dbReference type="EMBL" id="QGHB01000008">
    <property type="protein sequence ID" value="PWK84465.1"/>
    <property type="molecule type" value="Genomic_DNA"/>
</dbReference>